<dbReference type="GO" id="GO:0008234">
    <property type="term" value="F:cysteine-type peptidase activity"/>
    <property type="evidence" value="ECO:0007669"/>
    <property type="project" value="UniProtKB-KW"/>
</dbReference>
<dbReference type="GO" id="GO:0006508">
    <property type="term" value="P:proteolysis"/>
    <property type="evidence" value="ECO:0007669"/>
    <property type="project" value="UniProtKB-KW"/>
</dbReference>
<comment type="caution">
    <text evidence="7">The sequence shown here is derived from an EMBL/GenBank/DDBJ whole genome shotgun (WGS) entry which is preliminary data.</text>
</comment>
<evidence type="ECO:0000256" key="1">
    <source>
        <dbReference type="ARBA" id="ARBA00007074"/>
    </source>
</evidence>
<keyword evidence="8" id="KW-1185">Reference proteome</keyword>
<keyword evidence="5" id="KW-0732">Signal</keyword>
<protein>
    <submittedName>
        <fullName evidence="7">C40 family peptidase</fullName>
    </submittedName>
</protein>
<evidence type="ECO:0000313" key="7">
    <source>
        <dbReference type="EMBL" id="MBK4737364.1"/>
    </source>
</evidence>
<evidence type="ECO:0000256" key="5">
    <source>
        <dbReference type="SAM" id="SignalP"/>
    </source>
</evidence>
<dbReference type="InterPro" id="IPR051202">
    <property type="entry name" value="Peptidase_C40"/>
</dbReference>
<dbReference type="AlphaFoldDB" id="A0A934W9P2"/>
<evidence type="ECO:0000256" key="2">
    <source>
        <dbReference type="ARBA" id="ARBA00022670"/>
    </source>
</evidence>
<feature type="domain" description="NlpC/P60" evidence="6">
    <location>
        <begin position="49"/>
        <end position="173"/>
    </location>
</feature>
<dbReference type="PANTHER" id="PTHR47053:SF1">
    <property type="entry name" value="MUREIN DD-ENDOPEPTIDASE MEPH-RELATED"/>
    <property type="match status" value="1"/>
</dbReference>
<sequence length="174" mass="19110">MPLYGHMKHTLAALLVLLTLAGCGTAPRAPYVTPARFTEATFRNEPESSAAAREVGLYSLMLLQTGYEFGGKNPVAGFDCSGLVAYVYREAAGLALRGNAASLARDGREVPVDQMRTGDLVFFNTLGRPFSHVGIYLGRGEFVHAPNSRGRVRVEKLTIRYWSQHFEMARTLLD</sequence>
<dbReference type="SUPFAM" id="SSF54001">
    <property type="entry name" value="Cysteine proteinases"/>
    <property type="match status" value="1"/>
</dbReference>
<name>A0A934W9P2_9BURK</name>
<comment type="similarity">
    <text evidence="1">Belongs to the peptidase C40 family.</text>
</comment>
<keyword evidence="4" id="KW-0788">Thiol protease</keyword>
<evidence type="ECO:0000313" key="8">
    <source>
        <dbReference type="Proteomes" id="UP000622890"/>
    </source>
</evidence>
<accession>A0A934W9P2</accession>
<dbReference type="Proteomes" id="UP000622890">
    <property type="component" value="Unassembled WGS sequence"/>
</dbReference>
<dbReference type="PROSITE" id="PS51935">
    <property type="entry name" value="NLPC_P60"/>
    <property type="match status" value="1"/>
</dbReference>
<reference evidence="7" key="1">
    <citation type="submission" date="2021-01" db="EMBL/GenBank/DDBJ databases">
        <title>Genome sequence of strain Noviherbaspirillum sp. DKR-6.</title>
        <authorList>
            <person name="Chaudhary D.K."/>
        </authorList>
    </citation>
    <scope>NUCLEOTIDE SEQUENCE</scope>
    <source>
        <strain evidence="7">DKR-6</strain>
    </source>
</reference>
<feature type="signal peptide" evidence="5">
    <location>
        <begin position="1"/>
        <end position="28"/>
    </location>
</feature>
<dbReference type="Pfam" id="PF00877">
    <property type="entry name" value="NLPC_P60"/>
    <property type="match status" value="1"/>
</dbReference>
<gene>
    <name evidence="7" type="ORF">JJB74_22315</name>
</gene>
<proteinExistence type="inferred from homology"/>
<evidence type="ECO:0000256" key="4">
    <source>
        <dbReference type="ARBA" id="ARBA00022807"/>
    </source>
</evidence>
<organism evidence="7 8">
    <name type="scientific">Noviherbaspirillum pedocola</name>
    <dbReference type="NCBI Taxonomy" id="2801341"/>
    <lineage>
        <taxon>Bacteria</taxon>
        <taxon>Pseudomonadati</taxon>
        <taxon>Pseudomonadota</taxon>
        <taxon>Betaproteobacteria</taxon>
        <taxon>Burkholderiales</taxon>
        <taxon>Oxalobacteraceae</taxon>
        <taxon>Noviherbaspirillum</taxon>
    </lineage>
</organism>
<dbReference type="PANTHER" id="PTHR47053">
    <property type="entry name" value="MUREIN DD-ENDOPEPTIDASE MEPH-RELATED"/>
    <property type="match status" value="1"/>
</dbReference>
<dbReference type="Gene3D" id="3.90.1720.10">
    <property type="entry name" value="endopeptidase domain like (from Nostoc punctiforme)"/>
    <property type="match status" value="1"/>
</dbReference>
<dbReference type="EMBL" id="JAEPBG010000011">
    <property type="protein sequence ID" value="MBK4737364.1"/>
    <property type="molecule type" value="Genomic_DNA"/>
</dbReference>
<keyword evidence="3" id="KW-0378">Hydrolase</keyword>
<dbReference type="InterPro" id="IPR000064">
    <property type="entry name" value="NLP_P60_dom"/>
</dbReference>
<evidence type="ECO:0000256" key="3">
    <source>
        <dbReference type="ARBA" id="ARBA00022801"/>
    </source>
</evidence>
<dbReference type="InterPro" id="IPR038765">
    <property type="entry name" value="Papain-like_cys_pep_sf"/>
</dbReference>
<evidence type="ECO:0000259" key="6">
    <source>
        <dbReference type="PROSITE" id="PS51935"/>
    </source>
</evidence>
<keyword evidence="2" id="KW-0645">Protease</keyword>
<feature type="chain" id="PRO_5038106974" evidence="5">
    <location>
        <begin position="29"/>
        <end position="174"/>
    </location>
</feature>